<evidence type="ECO:0000256" key="3">
    <source>
        <dbReference type="ARBA" id="ARBA00022777"/>
    </source>
</evidence>
<dbReference type="OrthoDB" id="9774290at2"/>
<sequence>MRVLVAPDKFKGSLTAAEVADALAEGITLCRGAVDVPRDGVRVQTLPLADGGDGSVAAAIRAGFTPLPTVVTGPDGQPATSTIAFSETTAVVEVAAVSGLAMLGGRRDATGSTSHGVGDAILTALNAGASRIIIALGGSASTDGGAGMLSALGLRFVTHDGRSMIPTGGSLAEVDHIDVAGLMPLQNVEIVAACDVRNPLLGVDGAASVFAPQKGADEDEVAVLERNLTHLVELLSAAGFSDAENLAGVSGAGSAGGIGFALALLGGDLVSGADLFLDLLDYDTMVSASDLIVTGEGSLDAQTSQGKLIAAVARRAHGRPVIAVAGRSELSHDEAECLGIREVHTLAAMTNIDTRSDAALSRELLRRIGTRIFEDAS</sequence>
<evidence type="ECO:0000256" key="2">
    <source>
        <dbReference type="ARBA" id="ARBA00022679"/>
    </source>
</evidence>
<evidence type="ECO:0000313" key="6">
    <source>
        <dbReference type="Proteomes" id="UP000316125"/>
    </source>
</evidence>
<dbReference type="Gene3D" id="3.40.50.10350">
    <property type="entry name" value="Glycerate kinase, domain 1"/>
    <property type="match status" value="1"/>
</dbReference>
<dbReference type="Gene3D" id="3.90.1510.10">
    <property type="entry name" value="Glycerate kinase, domain 2"/>
    <property type="match status" value="1"/>
</dbReference>
<dbReference type="AlphaFoldDB" id="A0A4Y5YUT5"/>
<dbReference type="PANTHER" id="PTHR21599">
    <property type="entry name" value="GLYCERATE KINASE"/>
    <property type="match status" value="1"/>
</dbReference>
<dbReference type="PIRSF" id="PIRSF006078">
    <property type="entry name" value="GlxK"/>
    <property type="match status" value="1"/>
</dbReference>
<organism evidence="5 6">
    <name type="scientific">Microbacterium foliorum</name>
    <dbReference type="NCBI Taxonomy" id="104336"/>
    <lineage>
        <taxon>Bacteria</taxon>
        <taxon>Bacillati</taxon>
        <taxon>Actinomycetota</taxon>
        <taxon>Actinomycetes</taxon>
        <taxon>Micrococcales</taxon>
        <taxon>Microbacteriaceae</taxon>
        <taxon>Microbacterium</taxon>
    </lineage>
</organism>
<evidence type="ECO:0000256" key="1">
    <source>
        <dbReference type="ARBA" id="ARBA00006284"/>
    </source>
</evidence>
<dbReference type="NCBIfam" id="TIGR00045">
    <property type="entry name" value="glycerate kinase"/>
    <property type="match status" value="1"/>
</dbReference>
<dbReference type="InterPro" id="IPR036129">
    <property type="entry name" value="Glycerate_kinase_sf"/>
</dbReference>
<dbReference type="PANTHER" id="PTHR21599:SF0">
    <property type="entry name" value="GLYCERATE KINASE"/>
    <property type="match status" value="1"/>
</dbReference>
<dbReference type="SUPFAM" id="SSF110738">
    <property type="entry name" value="Glycerate kinase I"/>
    <property type="match status" value="1"/>
</dbReference>
<reference evidence="5 6" key="1">
    <citation type="submission" date="2019-06" db="EMBL/GenBank/DDBJ databases">
        <title>Complete genome of Microbacterium foliorum M2.</title>
        <authorList>
            <person name="Cao G."/>
        </authorList>
    </citation>
    <scope>NUCLEOTIDE SEQUENCE [LARGE SCALE GENOMIC DNA]</scope>
    <source>
        <strain evidence="5 6">M2</strain>
    </source>
</reference>
<dbReference type="InterPro" id="IPR018193">
    <property type="entry name" value="Glyc_kinase_flavodox-like_fold"/>
</dbReference>
<gene>
    <name evidence="5" type="ORF">FIV50_15280</name>
</gene>
<proteinExistence type="inferred from homology"/>
<comment type="similarity">
    <text evidence="1 4">Belongs to the glycerate kinase type-1 family.</text>
</comment>
<name>A0A4Y5YUT5_9MICO</name>
<dbReference type="Proteomes" id="UP000316125">
    <property type="component" value="Chromosome"/>
</dbReference>
<dbReference type="GO" id="GO:0008887">
    <property type="term" value="F:glycerate kinase activity"/>
    <property type="evidence" value="ECO:0007669"/>
    <property type="project" value="UniProtKB-UniRule"/>
</dbReference>
<evidence type="ECO:0000256" key="4">
    <source>
        <dbReference type="PIRNR" id="PIRNR006078"/>
    </source>
</evidence>
<dbReference type="InterPro" id="IPR004381">
    <property type="entry name" value="Glycerate_kinase"/>
</dbReference>
<keyword evidence="2 4" id="KW-0808">Transferase</keyword>
<dbReference type="GO" id="GO:0031388">
    <property type="term" value="P:organic acid phosphorylation"/>
    <property type="evidence" value="ECO:0007669"/>
    <property type="project" value="UniProtKB-UniRule"/>
</dbReference>
<protein>
    <submittedName>
        <fullName evidence="5">Glycerate kinase</fullName>
    </submittedName>
</protein>
<dbReference type="Pfam" id="PF02595">
    <property type="entry name" value="Gly_kinase"/>
    <property type="match status" value="1"/>
</dbReference>
<dbReference type="EMBL" id="CP041040">
    <property type="protein sequence ID" value="QDE36691.1"/>
    <property type="molecule type" value="Genomic_DNA"/>
</dbReference>
<keyword evidence="3 4" id="KW-0418">Kinase</keyword>
<accession>A0A4Y5YUT5</accession>
<evidence type="ECO:0000313" key="5">
    <source>
        <dbReference type="EMBL" id="QDE36691.1"/>
    </source>
</evidence>
<dbReference type="InterPro" id="IPR018197">
    <property type="entry name" value="Glycerate_kinase_RE-like"/>
</dbReference>